<gene>
    <name evidence="1" type="ORF">PQ465_06295</name>
</gene>
<reference evidence="1 2" key="1">
    <citation type="submission" date="2023-02" db="EMBL/GenBank/DDBJ databases">
        <title>Genome sequence of Sphingobacterium sp. KACC 22765.</title>
        <authorList>
            <person name="Kim S."/>
            <person name="Heo J."/>
            <person name="Kwon S.-W."/>
        </authorList>
    </citation>
    <scope>NUCLEOTIDE SEQUENCE [LARGE SCALE GENOMIC DNA]</scope>
    <source>
        <strain evidence="1 2">KACC 22765</strain>
    </source>
</reference>
<keyword evidence="2" id="KW-1185">Reference proteome</keyword>
<proteinExistence type="predicted"/>
<organism evidence="1 2">
    <name type="scientific">Sphingobacterium oryzagri</name>
    <dbReference type="NCBI Taxonomy" id="3025669"/>
    <lineage>
        <taxon>Bacteria</taxon>
        <taxon>Pseudomonadati</taxon>
        <taxon>Bacteroidota</taxon>
        <taxon>Sphingobacteriia</taxon>
        <taxon>Sphingobacteriales</taxon>
        <taxon>Sphingobacteriaceae</taxon>
        <taxon>Sphingobacterium</taxon>
    </lineage>
</organism>
<evidence type="ECO:0008006" key="3">
    <source>
        <dbReference type="Google" id="ProtNLM"/>
    </source>
</evidence>
<evidence type="ECO:0000313" key="2">
    <source>
        <dbReference type="Proteomes" id="UP001221558"/>
    </source>
</evidence>
<dbReference type="Proteomes" id="UP001221558">
    <property type="component" value="Chromosome"/>
</dbReference>
<name>A0ABY7WK72_9SPHI</name>
<accession>A0ABY7WK72</accession>
<evidence type="ECO:0000313" key="1">
    <source>
        <dbReference type="EMBL" id="WDF69982.1"/>
    </source>
</evidence>
<dbReference type="RefSeq" id="WP_274268690.1">
    <property type="nucleotide sequence ID" value="NZ_CP117880.1"/>
</dbReference>
<dbReference type="EMBL" id="CP117880">
    <property type="protein sequence ID" value="WDF69982.1"/>
    <property type="molecule type" value="Genomic_DNA"/>
</dbReference>
<sequence length="101" mass="11181">MTAQQKKMVIGDFEKYMRFAVQQQQGFTLENFVSFATALVNFYAGSALITVEERSETATILLTAFNSGIGNQIDAQDLQQLTDLIISDSTIDYSILSPIFG</sequence>
<protein>
    <recommendedName>
        <fullName evidence="3">Phage protein</fullName>
    </recommendedName>
</protein>